<dbReference type="Pfam" id="PF21933">
    <property type="entry name" value="MCM5_C"/>
    <property type="match status" value="1"/>
</dbReference>
<evidence type="ECO:0000259" key="1">
    <source>
        <dbReference type="Pfam" id="PF21933"/>
    </source>
</evidence>
<dbReference type="EMBL" id="CAAALY010021188">
    <property type="protein sequence ID" value="VEL14445.1"/>
    <property type="molecule type" value="Genomic_DNA"/>
</dbReference>
<dbReference type="AlphaFoldDB" id="A0A448WL67"/>
<comment type="caution">
    <text evidence="2">The sequence shown here is derived from an EMBL/GenBank/DDBJ whole genome shotgun (WGS) entry which is preliminary data.</text>
</comment>
<gene>
    <name evidence="2" type="ORF">PXEA_LOCUS7885</name>
</gene>
<evidence type="ECO:0000313" key="3">
    <source>
        <dbReference type="Proteomes" id="UP000784294"/>
    </source>
</evidence>
<evidence type="ECO:0000313" key="2">
    <source>
        <dbReference type="EMBL" id="VEL14445.1"/>
    </source>
</evidence>
<name>A0A448WL67_9PLAT</name>
<sequence>MAKMRLAPFAVESDVEEALRLFQISTLDAALSGAVDGAEGFTTQEEHDTITRAEKQLKRRFVIGSQVSEHAIIQDFARQI</sequence>
<keyword evidence="3" id="KW-1185">Reference proteome</keyword>
<accession>A0A448WL67</accession>
<feature type="domain" description="MCM5 C-terminal" evidence="1">
    <location>
        <begin position="52"/>
        <end position="79"/>
    </location>
</feature>
<reference evidence="2" key="1">
    <citation type="submission" date="2018-11" db="EMBL/GenBank/DDBJ databases">
        <authorList>
            <consortium name="Pathogen Informatics"/>
        </authorList>
    </citation>
    <scope>NUCLEOTIDE SEQUENCE</scope>
</reference>
<dbReference type="Proteomes" id="UP000784294">
    <property type="component" value="Unassembled WGS sequence"/>
</dbReference>
<organism evidence="2 3">
    <name type="scientific">Protopolystoma xenopodis</name>
    <dbReference type="NCBI Taxonomy" id="117903"/>
    <lineage>
        <taxon>Eukaryota</taxon>
        <taxon>Metazoa</taxon>
        <taxon>Spiralia</taxon>
        <taxon>Lophotrochozoa</taxon>
        <taxon>Platyhelminthes</taxon>
        <taxon>Monogenea</taxon>
        <taxon>Polyopisthocotylea</taxon>
        <taxon>Polystomatidea</taxon>
        <taxon>Polystomatidae</taxon>
        <taxon>Protopolystoma</taxon>
    </lineage>
</organism>
<dbReference type="InterPro" id="IPR054125">
    <property type="entry name" value="MCM5_C"/>
</dbReference>
<dbReference type="OrthoDB" id="10036721at2759"/>
<protein>
    <recommendedName>
        <fullName evidence="1">MCM5 C-terminal domain-containing protein</fullName>
    </recommendedName>
</protein>
<proteinExistence type="predicted"/>